<sequence>MNQQITLFGDPASISDLAGRAISAVVNGDISPIDAHIQISRMENAIKQFKDDAQVRDITLRELSKYGKSHQFGDCRLEEAESGVKYDYSMCGDSELNDMYKTLEALKADIKERETMLRNLPRSGVVAPETGEMIYPPARSSKTIIKTTFKK</sequence>
<proteinExistence type="predicted"/>
<organism evidence="1 2">
    <name type="scientific">Alistipes finegoldii</name>
    <dbReference type="NCBI Taxonomy" id="214856"/>
    <lineage>
        <taxon>Bacteria</taxon>
        <taxon>Pseudomonadati</taxon>
        <taxon>Bacteroidota</taxon>
        <taxon>Bacteroidia</taxon>
        <taxon>Bacteroidales</taxon>
        <taxon>Rikenellaceae</taxon>
        <taxon>Alistipes</taxon>
    </lineage>
</organism>
<evidence type="ECO:0000313" key="1">
    <source>
        <dbReference type="EMBL" id="KAA3158806.1"/>
    </source>
</evidence>
<protein>
    <submittedName>
        <fullName evidence="1">Uncharacterized protein</fullName>
    </submittedName>
</protein>
<name>A0ABQ6S217_9BACT</name>
<gene>
    <name evidence="1" type="ORF">F2A26_09700</name>
</gene>
<accession>A0ABQ6S217</accession>
<dbReference type="Proteomes" id="UP000324870">
    <property type="component" value="Unassembled WGS sequence"/>
</dbReference>
<evidence type="ECO:0000313" key="2">
    <source>
        <dbReference type="Proteomes" id="UP000324870"/>
    </source>
</evidence>
<dbReference type="RefSeq" id="WP_130063238.1">
    <property type="nucleotide sequence ID" value="NZ_JAJCKI010000012.1"/>
</dbReference>
<reference evidence="1 2" key="1">
    <citation type="journal article" date="2019" name="Nat. Med.">
        <title>A library of human gut bacterial isolates paired with longitudinal multiomics data enables mechanistic microbiome research.</title>
        <authorList>
            <person name="Poyet M."/>
            <person name="Groussin M."/>
            <person name="Gibbons S.M."/>
            <person name="Avila-Pacheco J."/>
            <person name="Jiang X."/>
            <person name="Kearney S.M."/>
            <person name="Perrotta A.R."/>
            <person name="Berdy B."/>
            <person name="Zhao S."/>
            <person name="Lieberman T.D."/>
            <person name="Swanson P.K."/>
            <person name="Smith M."/>
            <person name="Roesemann S."/>
            <person name="Alexander J.E."/>
            <person name="Rich S.A."/>
            <person name="Livny J."/>
            <person name="Vlamakis H."/>
            <person name="Clish C."/>
            <person name="Bullock K."/>
            <person name="Deik A."/>
            <person name="Scott J."/>
            <person name="Pierce K.A."/>
            <person name="Xavier R.J."/>
            <person name="Alm E.J."/>
        </authorList>
    </citation>
    <scope>NUCLEOTIDE SEQUENCE [LARGE SCALE GENOMIC DNA]</scope>
    <source>
        <strain evidence="1 2">BIOML-A1</strain>
    </source>
</reference>
<dbReference type="EMBL" id="VVND01000015">
    <property type="protein sequence ID" value="KAA3158806.1"/>
    <property type="molecule type" value="Genomic_DNA"/>
</dbReference>
<keyword evidence="2" id="KW-1185">Reference proteome</keyword>
<comment type="caution">
    <text evidence="1">The sequence shown here is derived from an EMBL/GenBank/DDBJ whole genome shotgun (WGS) entry which is preliminary data.</text>
</comment>